<dbReference type="AlphaFoldDB" id="A0A2S7K8F5"/>
<name>A0A2S7K8F5_9PROT</name>
<reference evidence="2 3" key="1">
    <citation type="submission" date="2017-12" db="EMBL/GenBank/DDBJ databases">
        <authorList>
            <person name="Hurst M.R.H."/>
        </authorList>
    </citation>
    <scope>NUCLEOTIDE SEQUENCE [LARGE SCALE GENOMIC DNA]</scope>
    <source>
        <strain evidence="2 3">SY-3-19</strain>
    </source>
</reference>
<dbReference type="PIRSF" id="PIRSF011444">
    <property type="entry name" value="DUF1287"/>
    <property type="match status" value="1"/>
</dbReference>
<feature type="signal peptide" evidence="1">
    <location>
        <begin position="1"/>
        <end position="21"/>
    </location>
</feature>
<evidence type="ECO:0000313" key="3">
    <source>
        <dbReference type="Proteomes" id="UP000239504"/>
    </source>
</evidence>
<dbReference type="EMBL" id="PJCH01000005">
    <property type="protein sequence ID" value="PQA88776.1"/>
    <property type="molecule type" value="Genomic_DNA"/>
</dbReference>
<evidence type="ECO:0000313" key="2">
    <source>
        <dbReference type="EMBL" id="PQA88776.1"/>
    </source>
</evidence>
<evidence type="ECO:0000256" key="1">
    <source>
        <dbReference type="SAM" id="SignalP"/>
    </source>
</evidence>
<feature type="chain" id="PRO_5015639744" evidence="1">
    <location>
        <begin position="22"/>
        <end position="205"/>
    </location>
</feature>
<organism evidence="2 3">
    <name type="scientific">Hyphococcus luteus</name>
    <dbReference type="NCBI Taxonomy" id="2058213"/>
    <lineage>
        <taxon>Bacteria</taxon>
        <taxon>Pseudomonadati</taxon>
        <taxon>Pseudomonadota</taxon>
        <taxon>Alphaproteobacteria</taxon>
        <taxon>Parvularculales</taxon>
        <taxon>Parvularculaceae</taxon>
        <taxon>Hyphococcus</taxon>
    </lineage>
</organism>
<accession>A0A2S7K8F5</accession>
<protein>
    <submittedName>
        <fullName evidence="2">DUF1287 domain-containing protein</fullName>
    </submittedName>
</protein>
<dbReference type="InterPro" id="IPR009706">
    <property type="entry name" value="DUF1287"/>
</dbReference>
<keyword evidence="3" id="KW-1185">Reference proteome</keyword>
<sequence>MSGGLLALLAVFLLAPLQAQAEPSDFGARLSAAAIARTQHRVVYDPAYVRLAYPMGDVAADRGVCADVVVRALRSLGIDLQERVHEDMKAAFSAYPGHWGLARPDPNIDHRRVPNLETFFTRAGARLHASDDPADYRPGDIVAWNLRGDAGWLPHIGVVTDRIAPSGRPMVVHNIGAGPKLEDVLFDWTMTDHYRVTIDLIEAHT</sequence>
<keyword evidence="1" id="KW-0732">Signal</keyword>
<dbReference type="RefSeq" id="WP_104830014.1">
    <property type="nucleotide sequence ID" value="NZ_PJCH01000005.1"/>
</dbReference>
<dbReference type="Proteomes" id="UP000239504">
    <property type="component" value="Unassembled WGS sequence"/>
</dbReference>
<comment type="caution">
    <text evidence="2">The sequence shown here is derived from an EMBL/GenBank/DDBJ whole genome shotgun (WGS) entry which is preliminary data.</text>
</comment>
<dbReference type="OrthoDB" id="114026at2"/>
<proteinExistence type="predicted"/>
<dbReference type="Pfam" id="PF06940">
    <property type="entry name" value="DUF1287"/>
    <property type="match status" value="1"/>
</dbReference>
<gene>
    <name evidence="2" type="ORF">CW354_06230</name>
</gene>